<dbReference type="InterPro" id="IPR036259">
    <property type="entry name" value="MFS_trans_sf"/>
</dbReference>
<evidence type="ECO:0000256" key="2">
    <source>
        <dbReference type="ARBA" id="ARBA00022475"/>
    </source>
</evidence>
<dbReference type="Gene3D" id="1.20.1250.20">
    <property type="entry name" value="MFS general substrate transporter like domains"/>
    <property type="match status" value="1"/>
</dbReference>
<proteinExistence type="predicted"/>
<evidence type="ECO:0000256" key="1">
    <source>
        <dbReference type="ARBA" id="ARBA00004651"/>
    </source>
</evidence>
<feature type="region of interest" description="Disordered" evidence="6">
    <location>
        <begin position="423"/>
        <end position="450"/>
    </location>
</feature>
<keyword evidence="3 7" id="KW-0812">Transmembrane</keyword>
<dbReference type="PANTHER" id="PTHR23513">
    <property type="entry name" value="INTEGRAL MEMBRANE EFFLUX PROTEIN-RELATED"/>
    <property type="match status" value="1"/>
</dbReference>
<sequence>MREARTFQHFLAIWLGQVVSQVGSRISSFALGVWVYQRAGAVTDLALVALCDALPILLLTPVTGLVVDLYDRRRVMLVADACAALGTVGVAALLLTGHFAPWHLYAAVVLNASASAFQQPAYTAAVALIVPGPQQGRAVGMVEMGVGLAHLVAPALAGMLLGRIGLPGILLLDFTTFLVAASVLLFGFRLPPTPPLKEGRQPVAREVLEGWRYIAARPGLVGLITFTTCISLATACVEVLVPPLLLSFTTPDTMGVLVSICGAGALAGSGLMSAWGGPRRRVNGLLGFGLLLGAGLMVGGAVPHLVALTAAGFTVMFCVPMLWGCNQTLWQSKVPPALQGRTLAARLMVSQLALVVAFLLAGPLADSVFEPLLAPGGALASSVGALTGVGPGRGIAFFFSVLGALLSLATAAVLLHPRVRHLEDEPGGPDTPPAASPLLPPEPAGAENSP</sequence>
<dbReference type="Proteomes" id="UP000182229">
    <property type="component" value="Unassembled WGS sequence"/>
</dbReference>
<dbReference type="InterPro" id="IPR011701">
    <property type="entry name" value="MFS"/>
</dbReference>
<evidence type="ECO:0000256" key="6">
    <source>
        <dbReference type="SAM" id="MobiDB-lite"/>
    </source>
</evidence>
<evidence type="ECO:0000313" key="9">
    <source>
        <dbReference type="Proteomes" id="UP000182229"/>
    </source>
</evidence>
<feature type="transmembrane region" description="Helical" evidence="7">
    <location>
        <begin position="220"/>
        <end position="241"/>
    </location>
</feature>
<evidence type="ECO:0000256" key="7">
    <source>
        <dbReference type="SAM" id="Phobius"/>
    </source>
</evidence>
<dbReference type="CDD" id="cd06173">
    <property type="entry name" value="MFS_MefA_like"/>
    <property type="match status" value="1"/>
</dbReference>
<dbReference type="RefSeq" id="WP_071900049.1">
    <property type="nucleotide sequence ID" value="NZ_MPIN01000005.1"/>
</dbReference>
<dbReference type="STRING" id="83449.BON30_20375"/>
<keyword evidence="9" id="KW-1185">Reference proteome</keyword>
<evidence type="ECO:0000313" key="8">
    <source>
        <dbReference type="EMBL" id="OJH38600.1"/>
    </source>
</evidence>
<evidence type="ECO:0000256" key="4">
    <source>
        <dbReference type="ARBA" id="ARBA00022989"/>
    </source>
</evidence>
<feature type="transmembrane region" description="Helical" evidence="7">
    <location>
        <begin position="253"/>
        <end position="275"/>
    </location>
</feature>
<dbReference type="Pfam" id="PF07690">
    <property type="entry name" value="MFS_1"/>
    <property type="match status" value="1"/>
</dbReference>
<feature type="transmembrane region" description="Helical" evidence="7">
    <location>
        <begin position="12"/>
        <end position="35"/>
    </location>
</feature>
<reference evidence="8 9" key="2">
    <citation type="submission" date="2016-12" db="EMBL/GenBank/DDBJ databases">
        <title>Draft Genome Sequence of Cystobacter ferrugineus Strain Cbfe23.</title>
        <authorList>
            <person name="Akbar S."/>
            <person name="Dowd S.E."/>
            <person name="Stevens D.C."/>
        </authorList>
    </citation>
    <scope>NUCLEOTIDE SEQUENCE [LARGE SCALE GENOMIC DNA]</scope>
    <source>
        <strain evidence="8 9">Cbfe23</strain>
    </source>
</reference>
<dbReference type="GO" id="GO:0022857">
    <property type="term" value="F:transmembrane transporter activity"/>
    <property type="evidence" value="ECO:0007669"/>
    <property type="project" value="InterPro"/>
</dbReference>
<feature type="transmembrane region" description="Helical" evidence="7">
    <location>
        <begin position="395"/>
        <end position="415"/>
    </location>
</feature>
<feature type="transmembrane region" description="Helical" evidence="7">
    <location>
        <begin position="77"/>
        <end position="96"/>
    </location>
</feature>
<dbReference type="SUPFAM" id="SSF103473">
    <property type="entry name" value="MFS general substrate transporter"/>
    <property type="match status" value="1"/>
</dbReference>
<dbReference type="PANTHER" id="PTHR23513:SF6">
    <property type="entry name" value="MAJOR FACILITATOR SUPERFAMILY ASSOCIATED DOMAIN-CONTAINING PROTEIN"/>
    <property type="match status" value="1"/>
</dbReference>
<accession>A0A1L9B8L1</accession>
<dbReference type="AlphaFoldDB" id="A0A1L9B8L1"/>
<evidence type="ECO:0000256" key="3">
    <source>
        <dbReference type="ARBA" id="ARBA00022692"/>
    </source>
</evidence>
<feature type="transmembrane region" description="Helical" evidence="7">
    <location>
        <begin position="282"/>
        <end position="299"/>
    </location>
</feature>
<keyword evidence="5 7" id="KW-0472">Membrane</keyword>
<keyword evidence="2" id="KW-1003">Cell membrane</keyword>
<feature type="transmembrane region" description="Helical" evidence="7">
    <location>
        <begin position="343"/>
        <end position="365"/>
    </location>
</feature>
<dbReference type="EMBL" id="MPIN01000005">
    <property type="protein sequence ID" value="OJH38600.1"/>
    <property type="molecule type" value="Genomic_DNA"/>
</dbReference>
<comment type="caution">
    <text evidence="8">The sequence shown here is derived from an EMBL/GenBank/DDBJ whole genome shotgun (WGS) entry which is preliminary data.</text>
</comment>
<evidence type="ECO:0008006" key="10">
    <source>
        <dbReference type="Google" id="ProtNLM"/>
    </source>
</evidence>
<protein>
    <recommendedName>
        <fullName evidence="10">MFS transporter</fullName>
    </recommendedName>
</protein>
<dbReference type="OrthoDB" id="9809918at2"/>
<dbReference type="GO" id="GO:0005886">
    <property type="term" value="C:plasma membrane"/>
    <property type="evidence" value="ECO:0007669"/>
    <property type="project" value="UniProtKB-SubCell"/>
</dbReference>
<evidence type="ECO:0000256" key="5">
    <source>
        <dbReference type="ARBA" id="ARBA00023136"/>
    </source>
</evidence>
<feature type="transmembrane region" description="Helical" evidence="7">
    <location>
        <begin position="305"/>
        <end position="323"/>
    </location>
</feature>
<feature type="transmembrane region" description="Helical" evidence="7">
    <location>
        <begin position="168"/>
        <end position="188"/>
    </location>
</feature>
<reference evidence="9" key="1">
    <citation type="submission" date="2016-11" db="EMBL/GenBank/DDBJ databases">
        <authorList>
            <person name="Shukria A."/>
            <person name="Stevens D.C."/>
        </authorList>
    </citation>
    <scope>NUCLEOTIDE SEQUENCE [LARGE SCALE GENOMIC DNA]</scope>
    <source>
        <strain evidence="9">Cbfe23</strain>
    </source>
</reference>
<feature type="transmembrane region" description="Helical" evidence="7">
    <location>
        <begin position="47"/>
        <end position="70"/>
    </location>
</feature>
<name>A0A1L9B8L1_9BACT</name>
<gene>
    <name evidence="8" type="ORF">BON30_20375</name>
</gene>
<comment type="subcellular location">
    <subcellularLocation>
        <location evidence="1">Cell membrane</location>
        <topology evidence="1">Multi-pass membrane protein</topology>
    </subcellularLocation>
</comment>
<keyword evidence="4 7" id="KW-1133">Transmembrane helix</keyword>
<organism evidence="8 9">
    <name type="scientific">Cystobacter ferrugineus</name>
    <dbReference type="NCBI Taxonomy" id="83449"/>
    <lineage>
        <taxon>Bacteria</taxon>
        <taxon>Pseudomonadati</taxon>
        <taxon>Myxococcota</taxon>
        <taxon>Myxococcia</taxon>
        <taxon>Myxococcales</taxon>
        <taxon>Cystobacterineae</taxon>
        <taxon>Archangiaceae</taxon>
        <taxon>Cystobacter</taxon>
    </lineage>
</organism>
<feature type="compositionally biased region" description="Pro residues" evidence="6">
    <location>
        <begin position="429"/>
        <end position="443"/>
    </location>
</feature>